<reference evidence="1 2" key="1">
    <citation type="submission" date="2020-01" db="EMBL/GenBank/DDBJ databases">
        <authorList>
            <consortium name="DOE Joint Genome Institute"/>
            <person name="Haridas S."/>
            <person name="Albert R."/>
            <person name="Binder M."/>
            <person name="Bloem J."/>
            <person name="Labutti K."/>
            <person name="Salamov A."/>
            <person name="Andreopoulos B."/>
            <person name="Baker S.E."/>
            <person name="Barry K."/>
            <person name="Bills G."/>
            <person name="Bluhm B.H."/>
            <person name="Cannon C."/>
            <person name="Castanera R."/>
            <person name="Culley D.E."/>
            <person name="Daum C."/>
            <person name="Ezra D."/>
            <person name="Gonzalez J.B."/>
            <person name="Henrissat B."/>
            <person name="Kuo A."/>
            <person name="Liang C."/>
            <person name="Lipzen A."/>
            <person name="Lutzoni F."/>
            <person name="Magnuson J."/>
            <person name="Mondo S."/>
            <person name="Nolan M."/>
            <person name="Ohm R."/>
            <person name="Pangilinan J."/>
            <person name="Park H.-J.H."/>
            <person name="Ramirez L."/>
            <person name="Alfaro M."/>
            <person name="Sun H."/>
            <person name="Tritt A."/>
            <person name="Yoshinaga Y."/>
            <person name="Zwiers L.-H.L."/>
            <person name="Turgeon B.G."/>
            <person name="Goodwin S.B."/>
            <person name="Spatafora J.W."/>
            <person name="Crous P.W."/>
            <person name="Grigoriev I.V."/>
        </authorList>
    </citation>
    <scope>NUCLEOTIDE SEQUENCE [LARGE SCALE GENOMIC DNA]</scope>
    <source>
        <strain evidence="1 2">CBS 611.86</strain>
    </source>
</reference>
<dbReference type="InterPro" id="IPR036852">
    <property type="entry name" value="Peptidase_S8/S53_dom_sf"/>
</dbReference>
<evidence type="ECO:0008006" key="3">
    <source>
        <dbReference type="Google" id="ProtNLM"/>
    </source>
</evidence>
<dbReference type="Proteomes" id="UP000481861">
    <property type="component" value="Unassembled WGS sequence"/>
</dbReference>
<dbReference type="GO" id="GO:0004252">
    <property type="term" value="F:serine-type endopeptidase activity"/>
    <property type="evidence" value="ECO:0007669"/>
    <property type="project" value="InterPro"/>
</dbReference>
<evidence type="ECO:0000313" key="1">
    <source>
        <dbReference type="EMBL" id="KAF2869215.1"/>
    </source>
</evidence>
<sequence>MALIDESIDLFLDESEQYKNRILDPVSFDRPDDRHNPSGWYVFTYRPRNINGEVHSGQKALFLFPGFDIPDLQAQFRYRYTDTEPLEKEPHTNSGSSIATALAAGQAALILHCFKLGIHYSQNQIDPKESISPADLEKIKTFDGMKDVFKDISTQNQTRQQVSHPGNRFEGATKEMREIYDRHVEDPLELLDPVARLARNLRGWR</sequence>
<dbReference type="GO" id="GO:0006508">
    <property type="term" value="P:proteolysis"/>
    <property type="evidence" value="ECO:0007669"/>
    <property type="project" value="InterPro"/>
</dbReference>
<organism evidence="1 2">
    <name type="scientific">Massariosphaeria phaeospora</name>
    <dbReference type="NCBI Taxonomy" id="100035"/>
    <lineage>
        <taxon>Eukaryota</taxon>
        <taxon>Fungi</taxon>
        <taxon>Dikarya</taxon>
        <taxon>Ascomycota</taxon>
        <taxon>Pezizomycotina</taxon>
        <taxon>Dothideomycetes</taxon>
        <taxon>Pleosporomycetidae</taxon>
        <taxon>Pleosporales</taxon>
        <taxon>Pleosporales incertae sedis</taxon>
        <taxon>Massariosphaeria</taxon>
    </lineage>
</organism>
<evidence type="ECO:0000313" key="2">
    <source>
        <dbReference type="Proteomes" id="UP000481861"/>
    </source>
</evidence>
<keyword evidence="2" id="KW-1185">Reference proteome</keyword>
<protein>
    <recommendedName>
        <fullName evidence="3">Peptidase S8/S53 domain-containing protein</fullName>
    </recommendedName>
</protein>
<accession>A0A7C8M716</accession>
<dbReference type="SUPFAM" id="SSF52743">
    <property type="entry name" value="Subtilisin-like"/>
    <property type="match status" value="1"/>
</dbReference>
<name>A0A7C8M716_9PLEO</name>
<gene>
    <name evidence="1" type="ORF">BDV95DRAFT_609445</name>
</gene>
<dbReference type="EMBL" id="JAADJZ010000017">
    <property type="protein sequence ID" value="KAF2869215.1"/>
    <property type="molecule type" value="Genomic_DNA"/>
</dbReference>
<proteinExistence type="predicted"/>
<comment type="caution">
    <text evidence="1">The sequence shown here is derived from an EMBL/GenBank/DDBJ whole genome shotgun (WGS) entry which is preliminary data.</text>
</comment>
<dbReference type="AlphaFoldDB" id="A0A7C8M716"/>